<dbReference type="EMBL" id="JAJNDB010000010">
    <property type="protein sequence ID" value="MCD2197911.1"/>
    <property type="molecule type" value="Genomic_DNA"/>
</dbReference>
<evidence type="ECO:0000313" key="2">
    <source>
        <dbReference type="Proteomes" id="UP001199469"/>
    </source>
</evidence>
<reference evidence="1 2" key="1">
    <citation type="submission" date="2021-11" db="EMBL/GenBank/DDBJ databases">
        <title>Draft genome sequence of Actinomycetospora sp. SF1 isolated from the rhizosphere soil.</title>
        <authorList>
            <person name="Duangmal K."/>
            <person name="Chantavorakit T."/>
        </authorList>
    </citation>
    <scope>NUCLEOTIDE SEQUENCE [LARGE SCALE GENOMIC DNA]</scope>
    <source>
        <strain evidence="1 2">TBRC 5722</strain>
    </source>
</reference>
<evidence type="ECO:0000313" key="1">
    <source>
        <dbReference type="EMBL" id="MCD2197911.1"/>
    </source>
</evidence>
<dbReference type="Gene3D" id="1.10.287.1060">
    <property type="entry name" value="ESAT-6-like"/>
    <property type="match status" value="1"/>
</dbReference>
<dbReference type="Proteomes" id="UP001199469">
    <property type="component" value="Unassembled WGS sequence"/>
</dbReference>
<sequence length="106" mass="11043">MTADDGFATQPGELTAAAGRFDEAAGIVADALTALRSTLDGLGNYLGTDDQARTFATQYEPKAAEGLAAIDHEVGSARSVGDALRATALDYQRHDNGVADHLQPPR</sequence>
<proteinExistence type="predicted"/>
<dbReference type="RefSeq" id="WP_230740357.1">
    <property type="nucleotide sequence ID" value="NZ_JAJNDB010000010.1"/>
</dbReference>
<protein>
    <recommendedName>
        <fullName evidence="3">Excreted virulence factor EspC (Type VII ESX diderm)</fullName>
    </recommendedName>
</protein>
<gene>
    <name evidence="1" type="ORF">LQ327_31530</name>
</gene>
<name>A0ABS8PI14_9PSEU</name>
<organism evidence="1 2">
    <name type="scientific">Actinomycetospora endophytica</name>
    <dbReference type="NCBI Taxonomy" id="2291215"/>
    <lineage>
        <taxon>Bacteria</taxon>
        <taxon>Bacillati</taxon>
        <taxon>Actinomycetota</taxon>
        <taxon>Actinomycetes</taxon>
        <taxon>Pseudonocardiales</taxon>
        <taxon>Pseudonocardiaceae</taxon>
        <taxon>Actinomycetospora</taxon>
    </lineage>
</organism>
<comment type="caution">
    <text evidence="1">The sequence shown here is derived from an EMBL/GenBank/DDBJ whole genome shotgun (WGS) entry which is preliminary data.</text>
</comment>
<accession>A0ABS8PI14</accession>
<evidence type="ECO:0008006" key="3">
    <source>
        <dbReference type="Google" id="ProtNLM"/>
    </source>
</evidence>
<keyword evidence="2" id="KW-1185">Reference proteome</keyword>